<feature type="domain" description="PRD" evidence="4">
    <location>
        <begin position="290"/>
        <end position="396"/>
    </location>
</feature>
<evidence type="ECO:0000259" key="3">
    <source>
        <dbReference type="PROSITE" id="PS51099"/>
    </source>
</evidence>
<evidence type="ECO:0000256" key="1">
    <source>
        <dbReference type="ARBA" id="ARBA00023015"/>
    </source>
</evidence>
<dbReference type="PROSITE" id="PS51372">
    <property type="entry name" value="PRD_2"/>
    <property type="match status" value="1"/>
</dbReference>
<dbReference type="EMBL" id="DWWD01000009">
    <property type="protein sequence ID" value="HJC49318.1"/>
    <property type="molecule type" value="Genomic_DNA"/>
</dbReference>
<organism evidence="5 6">
    <name type="scientific">Candidatus Anaerostipes avistercoris</name>
    <dbReference type="NCBI Taxonomy" id="2838462"/>
    <lineage>
        <taxon>Bacteria</taxon>
        <taxon>Bacillati</taxon>
        <taxon>Bacillota</taxon>
        <taxon>Clostridia</taxon>
        <taxon>Lachnospirales</taxon>
        <taxon>Lachnospiraceae</taxon>
        <taxon>Anaerostipes</taxon>
    </lineage>
</organism>
<evidence type="ECO:0000256" key="2">
    <source>
        <dbReference type="ARBA" id="ARBA00023163"/>
    </source>
</evidence>
<protein>
    <submittedName>
        <fullName evidence="5">Helix-turn-helix domain-containing protein</fullName>
    </submittedName>
</protein>
<comment type="caution">
    <text evidence="5">The sequence shown here is derived from an EMBL/GenBank/DDBJ whole genome shotgun (WGS) entry which is preliminary data.</text>
</comment>
<dbReference type="GO" id="GO:0009401">
    <property type="term" value="P:phosphoenolpyruvate-dependent sugar phosphotransferase system"/>
    <property type="evidence" value="ECO:0007669"/>
    <property type="project" value="InterPro"/>
</dbReference>
<dbReference type="PANTHER" id="PTHR30185">
    <property type="entry name" value="CRYPTIC BETA-GLUCOSIDE BGL OPERON ANTITERMINATOR"/>
    <property type="match status" value="1"/>
</dbReference>
<keyword evidence="2" id="KW-0804">Transcription</keyword>
<reference evidence="5" key="1">
    <citation type="journal article" date="2021" name="PeerJ">
        <title>Extensive microbial diversity within the chicken gut microbiome revealed by metagenomics and culture.</title>
        <authorList>
            <person name="Gilroy R."/>
            <person name="Ravi A."/>
            <person name="Getino M."/>
            <person name="Pursley I."/>
            <person name="Horton D.L."/>
            <person name="Alikhan N.F."/>
            <person name="Baker D."/>
            <person name="Gharbi K."/>
            <person name="Hall N."/>
            <person name="Watson M."/>
            <person name="Adriaenssens E.M."/>
            <person name="Foster-Nyarko E."/>
            <person name="Jarju S."/>
            <person name="Secka A."/>
            <person name="Antonio M."/>
            <person name="Oren A."/>
            <person name="Chaudhuri R.R."/>
            <person name="La Ragione R."/>
            <person name="Hildebrand F."/>
            <person name="Pallen M.J."/>
        </authorList>
    </citation>
    <scope>NUCLEOTIDE SEQUENCE</scope>
    <source>
        <strain evidence="5">ChiSjej3B21-8574</strain>
    </source>
</reference>
<proteinExistence type="predicted"/>
<accession>A0A9D2T6Y6</accession>
<evidence type="ECO:0000259" key="4">
    <source>
        <dbReference type="PROSITE" id="PS51372"/>
    </source>
</evidence>
<dbReference type="InterPro" id="IPR007737">
    <property type="entry name" value="Mga_HTH"/>
</dbReference>
<dbReference type="InterPro" id="IPR036388">
    <property type="entry name" value="WH-like_DNA-bd_sf"/>
</dbReference>
<dbReference type="PANTHER" id="PTHR30185:SF12">
    <property type="entry name" value="TRANSCRIPTIONAL REGULATOR MANR"/>
    <property type="match status" value="1"/>
</dbReference>
<dbReference type="PROSITE" id="PS51099">
    <property type="entry name" value="PTS_EIIB_TYPE_2"/>
    <property type="match status" value="1"/>
</dbReference>
<gene>
    <name evidence="5" type="ORF">H9754_01835</name>
</gene>
<dbReference type="GO" id="GO:0006355">
    <property type="term" value="P:regulation of DNA-templated transcription"/>
    <property type="evidence" value="ECO:0007669"/>
    <property type="project" value="InterPro"/>
</dbReference>
<evidence type="ECO:0000313" key="6">
    <source>
        <dbReference type="Proteomes" id="UP000823904"/>
    </source>
</evidence>
<dbReference type="CDD" id="cd05568">
    <property type="entry name" value="PTS_IIB_bgl_like"/>
    <property type="match status" value="1"/>
</dbReference>
<keyword evidence="1" id="KW-0805">Transcription regulation</keyword>
<dbReference type="Proteomes" id="UP000823904">
    <property type="component" value="Unassembled WGS sequence"/>
</dbReference>
<dbReference type="GO" id="GO:0008982">
    <property type="term" value="F:protein-N(PI)-phosphohistidine-sugar phosphotransferase activity"/>
    <property type="evidence" value="ECO:0007669"/>
    <property type="project" value="InterPro"/>
</dbReference>
<reference evidence="5" key="2">
    <citation type="submission" date="2021-04" db="EMBL/GenBank/DDBJ databases">
        <authorList>
            <person name="Gilroy R."/>
        </authorList>
    </citation>
    <scope>NUCLEOTIDE SEQUENCE</scope>
    <source>
        <strain evidence="5">ChiSjej3B21-8574</strain>
    </source>
</reference>
<dbReference type="InterPro" id="IPR013011">
    <property type="entry name" value="PTS_EIIB_2"/>
</dbReference>
<dbReference type="InterPro" id="IPR050661">
    <property type="entry name" value="BglG_antiterminators"/>
</dbReference>
<name>A0A9D2T6Y6_9FIRM</name>
<dbReference type="Pfam" id="PF05043">
    <property type="entry name" value="Mga"/>
    <property type="match status" value="1"/>
</dbReference>
<feature type="domain" description="PTS EIIB type-2" evidence="3">
    <location>
        <begin position="399"/>
        <end position="489"/>
    </location>
</feature>
<dbReference type="AlphaFoldDB" id="A0A9D2T6Y6"/>
<dbReference type="InterPro" id="IPR011608">
    <property type="entry name" value="PRD"/>
</dbReference>
<sequence>MLSARMLNVIQYIQIKGTTSYKEIAHDLNMKERSVRYDIGRINDSLSIENKPQIEKHSKGILKFPENLTLGEVSDSTDFLYTSSERISLLLLNLLIRNENFKISQICSELQVSRSTIKNDMHELSASLEKDGLSIEYTDHFFLSGSAEKKASLMNREFNKYIDLLINPPINFNAFECHSIHIIHTSFKGISIPKVLVCINKLLERSEYVLTDSSYRWYLSNILCLIWFIIHNKEYPVNLDSIPIFSSKSTRRIQKTLSKIIGCPITDQQISTMIYYLEYTRTYSNTNQTMDPVYVESLIHTLVSKASDIFSLPFEKDRILLDGLRGHIVPLLGRIRSHVSLCENMIDILGSEEMSVYKRVRQICLETEPFDQIENADEFVHFTIYFLASIKRISDIPCKKILLICGQGYGASVMLREALLSEYQVEITDVIPIYKVPFYTNWYNIDYVLSTVSIHGKLPKPYLLIHPLLKASDYIAIENLGIPRKEHLSNLYHFREQLDFLSPDDKAKVLDLLERQLGFQKP</sequence>
<evidence type="ECO:0000313" key="5">
    <source>
        <dbReference type="EMBL" id="HJC49318.1"/>
    </source>
</evidence>
<dbReference type="Gene3D" id="1.10.10.10">
    <property type="entry name" value="Winged helix-like DNA-binding domain superfamily/Winged helix DNA-binding domain"/>
    <property type="match status" value="1"/>
</dbReference>